<dbReference type="STRING" id="1423775.FD03_GL000674"/>
<evidence type="ECO:0000256" key="1">
    <source>
        <dbReference type="ARBA" id="ARBA00023125"/>
    </source>
</evidence>
<dbReference type="Gene3D" id="1.10.357.10">
    <property type="entry name" value="Tetracycline Repressor, domain 2"/>
    <property type="match status" value="1"/>
</dbReference>
<dbReference type="OrthoDB" id="9812484at2"/>
<dbReference type="AlphaFoldDB" id="A0A0R1KDE3"/>
<comment type="caution">
    <text evidence="4">The sequence shown here is derived from an EMBL/GenBank/DDBJ whole genome shotgun (WGS) entry which is preliminary data.</text>
</comment>
<keyword evidence="1 2" id="KW-0238">DNA-binding</keyword>
<dbReference type="SUPFAM" id="SSF46689">
    <property type="entry name" value="Homeodomain-like"/>
    <property type="match status" value="1"/>
</dbReference>
<dbReference type="PATRIC" id="fig|1423775.4.peg.688"/>
<dbReference type="Pfam" id="PF00440">
    <property type="entry name" value="TetR_N"/>
    <property type="match status" value="1"/>
</dbReference>
<keyword evidence="5" id="KW-1185">Reference proteome</keyword>
<evidence type="ECO:0000313" key="5">
    <source>
        <dbReference type="Proteomes" id="UP000051248"/>
    </source>
</evidence>
<proteinExistence type="predicted"/>
<evidence type="ECO:0000256" key="2">
    <source>
        <dbReference type="PROSITE-ProRule" id="PRU00335"/>
    </source>
</evidence>
<dbReference type="InterPro" id="IPR001647">
    <property type="entry name" value="HTH_TetR"/>
</dbReference>
<protein>
    <submittedName>
        <fullName evidence="4">Regulatory protein TetR</fullName>
    </submittedName>
</protein>
<organism evidence="4 5">
    <name type="scientific">Companilactobacillus nodensis DSM 19682 = JCM 14932 = NBRC 107160</name>
    <dbReference type="NCBI Taxonomy" id="1423775"/>
    <lineage>
        <taxon>Bacteria</taxon>
        <taxon>Bacillati</taxon>
        <taxon>Bacillota</taxon>
        <taxon>Bacilli</taxon>
        <taxon>Lactobacillales</taxon>
        <taxon>Lactobacillaceae</taxon>
        <taxon>Companilactobacillus</taxon>
    </lineage>
</organism>
<reference evidence="4 5" key="1">
    <citation type="journal article" date="2015" name="Genome Announc.">
        <title>Expanding the biotechnology potential of lactobacilli through comparative genomics of 213 strains and associated genera.</title>
        <authorList>
            <person name="Sun Z."/>
            <person name="Harris H.M."/>
            <person name="McCann A."/>
            <person name="Guo C."/>
            <person name="Argimon S."/>
            <person name="Zhang W."/>
            <person name="Yang X."/>
            <person name="Jeffery I.B."/>
            <person name="Cooney J.C."/>
            <person name="Kagawa T.F."/>
            <person name="Liu W."/>
            <person name="Song Y."/>
            <person name="Salvetti E."/>
            <person name="Wrobel A."/>
            <person name="Rasinkangas P."/>
            <person name="Parkhill J."/>
            <person name="Rea M.C."/>
            <person name="O'Sullivan O."/>
            <person name="Ritari J."/>
            <person name="Douillard F.P."/>
            <person name="Paul Ross R."/>
            <person name="Yang R."/>
            <person name="Briner A.E."/>
            <person name="Felis G.E."/>
            <person name="de Vos W.M."/>
            <person name="Barrangou R."/>
            <person name="Klaenhammer T.R."/>
            <person name="Caufield P.W."/>
            <person name="Cui Y."/>
            <person name="Zhang H."/>
            <person name="O'Toole P.W."/>
        </authorList>
    </citation>
    <scope>NUCLEOTIDE SEQUENCE [LARGE SCALE GENOMIC DNA]</scope>
    <source>
        <strain evidence="4 5">DSM 19682</strain>
    </source>
</reference>
<name>A0A0R1KDE3_9LACO</name>
<dbReference type="EMBL" id="AZDZ01000014">
    <property type="protein sequence ID" value="KRK79539.1"/>
    <property type="molecule type" value="Genomic_DNA"/>
</dbReference>
<sequence>MVSNTFKNLDNKKQTRILDALLDEFSHHTLAEAQVSRIVKESDIARGAFYKYFDDLQDSYEYLYHHALTEIHQNISTDTRKKLKPTEYVEQTREFVERSSDSRYYPLVKMHMLYNENFFISTFNNHLISENEYFWATQIMIHDAIKQIMIDPESKEMILKKLSNVLHTLAKEDD</sequence>
<dbReference type="GO" id="GO:0003677">
    <property type="term" value="F:DNA binding"/>
    <property type="evidence" value="ECO:0007669"/>
    <property type="project" value="UniProtKB-UniRule"/>
</dbReference>
<evidence type="ECO:0000313" key="4">
    <source>
        <dbReference type="EMBL" id="KRK79539.1"/>
    </source>
</evidence>
<dbReference type="Proteomes" id="UP000051248">
    <property type="component" value="Unassembled WGS sequence"/>
</dbReference>
<gene>
    <name evidence="4" type="ORF">FD03_GL000674</name>
</gene>
<dbReference type="PROSITE" id="PS50977">
    <property type="entry name" value="HTH_TETR_2"/>
    <property type="match status" value="1"/>
</dbReference>
<dbReference type="InterPro" id="IPR009057">
    <property type="entry name" value="Homeodomain-like_sf"/>
</dbReference>
<dbReference type="eggNOG" id="COG1309">
    <property type="taxonomic scope" value="Bacteria"/>
</dbReference>
<dbReference type="RefSeq" id="WP_025024448.1">
    <property type="nucleotide sequence ID" value="NZ_AZDZ01000014.1"/>
</dbReference>
<evidence type="ECO:0000259" key="3">
    <source>
        <dbReference type="PROSITE" id="PS50977"/>
    </source>
</evidence>
<accession>A0A0R1KDE3</accession>
<feature type="domain" description="HTH tetR-type" evidence="3">
    <location>
        <begin position="11"/>
        <end position="71"/>
    </location>
</feature>
<feature type="DNA-binding region" description="H-T-H motif" evidence="2">
    <location>
        <begin position="34"/>
        <end position="53"/>
    </location>
</feature>